<evidence type="ECO:0000313" key="7">
    <source>
        <dbReference type="Proteomes" id="UP000094527"/>
    </source>
</evidence>
<organism evidence="6 7">
    <name type="scientific">Orchesella cincta</name>
    <name type="common">Springtail</name>
    <name type="synonym">Podura cincta</name>
    <dbReference type="NCBI Taxonomy" id="48709"/>
    <lineage>
        <taxon>Eukaryota</taxon>
        <taxon>Metazoa</taxon>
        <taxon>Ecdysozoa</taxon>
        <taxon>Arthropoda</taxon>
        <taxon>Hexapoda</taxon>
        <taxon>Collembola</taxon>
        <taxon>Entomobryomorpha</taxon>
        <taxon>Entomobryoidea</taxon>
        <taxon>Orchesellidae</taxon>
        <taxon>Orchesellinae</taxon>
        <taxon>Orchesella</taxon>
    </lineage>
</organism>
<comment type="caution">
    <text evidence="6">The sequence shown here is derived from an EMBL/GenBank/DDBJ whole genome shotgun (WGS) entry which is preliminary data.</text>
</comment>
<dbReference type="GO" id="GO:0016020">
    <property type="term" value="C:membrane"/>
    <property type="evidence" value="ECO:0007669"/>
    <property type="project" value="UniProtKB-SubCell"/>
</dbReference>
<dbReference type="OrthoDB" id="430821at2759"/>
<evidence type="ECO:0000256" key="4">
    <source>
        <dbReference type="ARBA" id="ARBA00023136"/>
    </source>
</evidence>
<feature type="region of interest" description="Disordered" evidence="5">
    <location>
        <begin position="379"/>
        <end position="400"/>
    </location>
</feature>
<evidence type="ECO:0000256" key="1">
    <source>
        <dbReference type="ARBA" id="ARBA00004141"/>
    </source>
</evidence>
<comment type="subcellular location">
    <subcellularLocation>
        <location evidence="1">Membrane</location>
        <topology evidence="1">Multi-pass membrane protein</topology>
    </subcellularLocation>
</comment>
<accession>A0A1D2MRI4</accession>
<gene>
    <name evidence="6" type="ORF">Ocin01_11257</name>
</gene>
<dbReference type="PANTHER" id="PTHR21706">
    <property type="entry name" value="TRANSMEMBRANE PROTEIN 65"/>
    <property type="match status" value="1"/>
</dbReference>
<protein>
    <submittedName>
        <fullName evidence="6">Transmembrane protein</fullName>
    </submittedName>
</protein>
<feature type="compositionally biased region" description="Polar residues" evidence="5">
    <location>
        <begin position="148"/>
        <end position="157"/>
    </location>
</feature>
<sequence>MFRAGIWSLVTTPSRSVAGSVGMPYSSSSLLVTLLQGCFAAESPTPNPTLHDHCQYPKVQDKLASFSSNPSPTLFRRDTTLLTGYQSHNHPHRESFNLQKRLYHHQRLSNLLCNDRSHYDVQLHVSRLYSSQNKDKDGDKSQEKDCNPASNNETPTTAEPVVLTLKDGLSTRDAATEFLDQLTDHQRQLIYHTLNIDILRDKYEGTLGSSRLESHHFLSRFGRPATAKEDPTGTLCEISPRWLSARLDEKSPPAPGSAIWTVVVKNALPFVGFGFLDNLIMILAGDYIDLTIGAALGISTMAAAALGNTISDVAGVGSAWYVEAMASKIGLKDPDLTPSQMASGPVRWASNLGRALGVTIGCLLGMFPLLFLPSAKEKAKQTDDAEGDKAGATTDKSKFA</sequence>
<evidence type="ECO:0000313" key="6">
    <source>
        <dbReference type="EMBL" id="ODM95424.1"/>
    </source>
</evidence>
<feature type="compositionally biased region" description="Basic and acidic residues" evidence="5">
    <location>
        <begin position="133"/>
        <end position="146"/>
    </location>
</feature>
<name>A0A1D2MRI4_ORCCI</name>
<evidence type="ECO:0000256" key="2">
    <source>
        <dbReference type="ARBA" id="ARBA00022692"/>
    </source>
</evidence>
<keyword evidence="7" id="KW-1185">Reference proteome</keyword>
<dbReference type="AlphaFoldDB" id="A0A1D2MRI4"/>
<keyword evidence="3" id="KW-1133">Transmembrane helix</keyword>
<dbReference type="EMBL" id="LJIJ01000676">
    <property type="protein sequence ID" value="ODM95424.1"/>
    <property type="molecule type" value="Genomic_DNA"/>
</dbReference>
<feature type="region of interest" description="Disordered" evidence="5">
    <location>
        <begin position="130"/>
        <end position="159"/>
    </location>
</feature>
<keyword evidence="4" id="KW-0472">Membrane</keyword>
<keyword evidence="2 6" id="KW-0812">Transmembrane</keyword>
<dbReference type="PANTHER" id="PTHR21706:SF15">
    <property type="entry name" value="TRANSMEMBRANE PROTEIN 65"/>
    <property type="match status" value="1"/>
</dbReference>
<evidence type="ECO:0000256" key="5">
    <source>
        <dbReference type="SAM" id="MobiDB-lite"/>
    </source>
</evidence>
<dbReference type="Pfam" id="PF10507">
    <property type="entry name" value="TMEM65"/>
    <property type="match status" value="1"/>
</dbReference>
<evidence type="ECO:0000256" key="3">
    <source>
        <dbReference type="ARBA" id="ARBA00022989"/>
    </source>
</evidence>
<dbReference type="InterPro" id="IPR019537">
    <property type="entry name" value="TMEM65"/>
</dbReference>
<proteinExistence type="predicted"/>
<dbReference type="GO" id="GO:0005739">
    <property type="term" value="C:mitochondrion"/>
    <property type="evidence" value="ECO:0007669"/>
    <property type="project" value="TreeGrafter"/>
</dbReference>
<reference evidence="6 7" key="1">
    <citation type="journal article" date="2016" name="Genome Biol. Evol.">
        <title>Gene Family Evolution Reflects Adaptation to Soil Environmental Stressors in the Genome of the Collembolan Orchesella cincta.</title>
        <authorList>
            <person name="Faddeeva-Vakhrusheva A."/>
            <person name="Derks M.F."/>
            <person name="Anvar S.Y."/>
            <person name="Agamennone V."/>
            <person name="Suring W."/>
            <person name="Smit S."/>
            <person name="van Straalen N.M."/>
            <person name="Roelofs D."/>
        </authorList>
    </citation>
    <scope>NUCLEOTIDE SEQUENCE [LARGE SCALE GENOMIC DNA]</scope>
    <source>
        <tissue evidence="6">Mixed pool</tissue>
    </source>
</reference>
<dbReference type="Proteomes" id="UP000094527">
    <property type="component" value="Unassembled WGS sequence"/>
</dbReference>